<keyword evidence="5" id="KW-1185">Reference proteome</keyword>
<accession>A0A4C1UZM2</accession>
<evidence type="ECO:0000313" key="5">
    <source>
        <dbReference type="Proteomes" id="UP000299102"/>
    </source>
</evidence>
<name>A0A4C1UZM2_EUMVA</name>
<protein>
    <recommendedName>
        <fullName evidence="3">Transducer of regulated CREB activity C-terminal domain-containing protein</fullName>
    </recommendedName>
</protein>
<keyword evidence="2" id="KW-0732">Signal</keyword>
<evidence type="ECO:0000313" key="4">
    <source>
        <dbReference type="EMBL" id="GBP31921.1"/>
    </source>
</evidence>
<sequence length="184" mass="19511">MPFLNQKVVIVSAMVVHSMVFPFCCTDGLAGNELQHKLHQPQCTAFAPDDELAAHVYAGCQIQIRSIHALQASHRTSPVGRGAGCADVNRVGGAHDGCGDTRSSRDPVPGGNGPVFPLTSPTTPTSIPDIILTDYSGELDAGIFGGEEAQLRAGLDLDDLTLLEEPSALLPDSAVEHEFRLDRL</sequence>
<dbReference type="Pfam" id="PF12886">
    <property type="entry name" value="TORC_C"/>
    <property type="match status" value="1"/>
</dbReference>
<organism evidence="4 5">
    <name type="scientific">Eumeta variegata</name>
    <name type="common">Bagworm moth</name>
    <name type="synonym">Eumeta japonica</name>
    <dbReference type="NCBI Taxonomy" id="151549"/>
    <lineage>
        <taxon>Eukaryota</taxon>
        <taxon>Metazoa</taxon>
        <taxon>Ecdysozoa</taxon>
        <taxon>Arthropoda</taxon>
        <taxon>Hexapoda</taxon>
        <taxon>Insecta</taxon>
        <taxon>Pterygota</taxon>
        <taxon>Neoptera</taxon>
        <taxon>Endopterygota</taxon>
        <taxon>Lepidoptera</taxon>
        <taxon>Glossata</taxon>
        <taxon>Ditrysia</taxon>
        <taxon>Tineoidea</taxon>
        <taxon>Psychidae</taxon>
        <taxon>Oiketicinae</taxon>
        <taxon>Eumeta</taxon>
    </lineage>
</organism>
<dbReference type="AlphaFoldDB" id="A0A4C1UZM2"/>
<dbReference type="Proteomes" id="UP000299102">
    <property type="component" value="Unassembled WGS sequence"/>
</dbReference>
<dbReference type="InterPro" id="IPR024785">
    <property type="entry name" value="TORC_C"/>
</dbReference>
<comment type="caution">
    <text evidence="4">The sequence shown here is derived from an EMBL/GenBank/DDBJ whole genome shotgun (WGS) entry which is preliminary data.</text>
</comment>
<feature type="region of interest" description="Disordered" evidence="1">
    <location>
        <begin position="96"/>
        <end position="122"/>
    </location>
</feature>
<gene>
    <name evidence="4" type="ORF">EVAR_18460_1</name>
</gene>
<feature type="domain" description="Transducer of regulated CREB activity C-terminal" evidence="3">
    <location>
        <begin position="143"/>
        <end position="184"/>
    </location>
</feature>
<dbReference type="OrthoDB" id="8947034at2759"/>
<dbReference type="EMBL" id="BGZK01000253">
    <property type="protein sequence ID" value="GBP31921.1"/>
    <property type="molecule type" value="Genomic_DNA"/>
</dbReference>
<evidence type="ECO:0000256" key="2">
    <source>
        <dbReference type="SAM" id="SignalP"/>
    </source>
</evidence>
<reference evidence="4 5" key="1">
    <citation type="journal article" date="2019" name="Commun. Biol.">
        <title>The bagworm genome reveals a unique fibroin gene that provides high tensile strength.</title>
        <authorList>
            <person name="Kono N."/>
            <person name="Nakamura H."/>
            <person name="Ohtoshi R."/>
            <person name="Tomita M."/>
            <person name="Numata K."/>
            <person name="Arakawa K."/>
        </authorList>
    </citation>
    <scope>NUCLEOTIDE SEQUENCE [LARGE SCALE GENOMIC DNA]</scope>
</reference>
<evidence type="ECO:0000256" key="1">
    <source>
        <dbReference type="SAM" id="MobiDB-lite"/>
    </source>
</evidence>
<evidence type="ECO:0000259" key="3">
    <source>
        <dbReference type="Pfam" id="PF12886"/>
    </source>
</evidence>
<feature type="signal peptide" evidence="2">
    <location>
        <begin position="1"/>
        <end position="18"/>
    </location>
</feature>
<proteinExistence type="predicted"/>
<feature type="chain" id="PRO_5020030025" description="Transducer of regulated CREB activity C-terminal domain-containing protein" evidence="2">
    <location>
        <begin position="19"/>
        <end position="184"/>
    </location>
</feature>